<reference evidence="3 4" key="1">
    <citation type="submission" date="2020-08" db="EMBL/GenBank/DDBJ databases">
        <title>Genomic Encyclopedia of Type Strains, Phase IV (KMG-IV): sequencing the most valuable type-strain genomes for metagenomic binning, comparative biology and taxonomic classification.</title>
        <authorList>
            <person name="Goeker M."/>
        </authorList>
    </citation>
    <scope>NUCLEOTIDE SEQUENCE [LARGE SCALE GENOMIC DNA]</scope>
    <source>
        <strain evidence="3 4">DSM 24661</strain>
    </source>
</reference>
<evidence type="ECO:0000313" key="3">
    <source>
        <dbReference type="EMBL" id="MBB5336813.1"/>
    </source>
</evidence>
<dbReference type="AlphaFoldDB" id="A0A840UV73"/>
<dbReference type="EMBL" id="JACHFH010000024">
    <property type="protein sequence ID" value="MBB5336813.1"/>
    <property type="molecule type" value="Genomic_DNA"/>
</dbReference>
<gene>
    <name evidence="3" type="ORF">HNR32_001968</name>
</gene>
<dbReference type="PANTHER" id="PTHR43489:SF1">
    <property type="entry name" value="L-RIBULOSE-5-PHOSPHATE 3-EPIMERASE SGBU-RELATED"/>
    <property type="match status" value="1"/>
</dbReference>
<accession>A0A840UV73</accession>
<proteinExistence type="predicted"/>
<dbReference type="InterPro" id="IPR013022">
    <property type="entry name" value="Xyl_isomerase-like_TIM-brl"/>
</dbReference>
<feature type="domain" description="Xylose isomerase-like TIM barrel" evidence="2">
    <location>
        <begin position="24"/>
        <end position="244"/>
    </location>
</feature>
<keyword evidence="4" id="KW-1185">Reference proteome</keyword>
<organism evidence="3 4">
    <name type="scientific">Pectinatus brassicae</name>
    <dbReference type="NCBI Taxonomy" id="862415"/>
    <lineage>
        <taxon>Bacteria</taxon>
        <taxon>Bacillati</taxon>
        <taxon>Bacillota</taxon>
        <taxon>Negativicutes</taxon>
        <taxon>Selenomonadales</taxon>
        <taxon>Selenomonadaceae</taxon>
        <taxon>Pectinatus</taxon>
    </lineage>
</organism>
<dbReference type="GO" id="GO:0019852">
    <property type="term" value="P:L-ascorbic acid metabolic process"/>
    <property type="evidence" value="ECO:0007669"/>
    <property type="project" value="TreeGrafter"/>
</dbReference>
<comment type="caution">
    <text evidence="3">The sequence shown here is derived from an EMBL/GenBank/DDBJ whole genome shotgun (WGS) entry which is preliminary data.</text>
</comment>
<dbReference type="Gene3D" id="3.20.20.150">
    <property type="entry name" value="Divalent-metal-dependent TIM barrel enzymes"/>
    <property type="match status" value="1"/>
</dbReference>
<name>A0A840UV73_9FIRM</name>
<evidence type="ECO:0000313" key="4">
    <source>
        <dbReference type="Proteomes" id="UP000559117"/>
    </source>
</evidence>
<dbReference type="RefSeq" id="WP_183862089.1">
    <property type="nucleotide sequence ID" value="NZ_JACHFH010000024.1"/>
</dbReference>
<evidence type="ECO:0000259" key="2">
    <source>
        <dbReference type="Pfam" id="PF01261"/>
    </source>
</evidence>
<keyword evidence="1 3" id="KW-0413">Isomerase</keyword>
<dbReference type="Pfam" id="PF01261">
    <property type="entry name" value="AP_endonuc_2"/>
    <property type="match status" value="1"/>
</dbReference>
<dbReference type="InterPro" id="IPR036237">
    <property type="entry name" value="Xyl_isomerase-like_sf"/>
</dbReference>
<dbReference type="SUPFAM" id="SSF51658">
    <property type="entry name" value="Xylose isomerase-like"/>
    <property type="match status" value="1"/>
</dbReference>
<protein>
    <submittedName>
        <fullName evidence="3">Sugar phosphate isomerase/epimerase</fullName>
    </submittedName>
</protein>
<sequence length="264" mass="30345">MKLSISNIAWSSEFDNEIYIFMQNNGFSGLEIAPTRIFPEKPYECLTEVEKFSGQIKEKYGIEICSMQSIWYGRTEHLFGSISERQMLIEYTKKAIEFAKVANCKNIVFGSPKNRIMQDASQYEQAVQFFAELGQYAERKHTCVAIEANPAIYGTNFINTTAEAFKLCRDVNSDGIGVNVDLGTIIENKENLQVIFDNIDLVNHIHVSEPYLNIVQKREIHTELSQLLFEKKYNKYISVEMKKSDIEIIKSVLIYIKSIFGLNN</sequence>
<dbReference type="InterPro" id="IPR050417">
    <property type="entry name" value="Sugar_Epim/Isomerase"/>
</dbReference>
<evidence type="ECO:0000256" key="1">
    <source>
        <dbReference type="ARBA" id="ARBA00023235"/>
    </source>
</evidence>
<dbReference type="PANTHER" id="PTHR43489">
    <property type="entry name" value="ISOMERASE"/>
    <property type="match status" value="1"/>
</dbReference>
<dbReference type="GO" id="GO:0034015">
    <property type="term" value="F:L-ribulose-5-phosphate 3-epimerase activity"/>
    <property type="evidence" value="ECO:0007669"/>
    <property type="project" value="TreeGrafter"/>
</dbReference>
<dbReference type="Proteomes" id="UP000559117">
    <property type="component" value="Unassembled WGS sequence"/>
</dbReference>